<protein>
    <recommendedName>
        <fullName evidence="1">RNA-directed DNA polymerase</fullName>
        <ecNumber evidence="1">2.7.7.49</ecNumber>
    </recommendedName>
</protein>
<dbReference type="InterPro" id="IPR051083">
    <property type="entry name" value="GrpII_Intron_Splice-Mob/Def"/>
</dbReference>
<dbReference type="Proteomes" id="UP000638981">
    <property type="component" value="Unassembled WGS sequence"/>
</dbReference>
<evidence type="ECO:0000256" key="2">
    <source>
        <dbReference type="ARBA" id="ARBA00022679"/>
    </source>
</evidence>
<keyword evidence="6" id="KW-0695">RNA-directed DNA polymerase</keyword>
<dbReference type="EMBL" id="BMYJ01000004">
    <property type="protein sequence ID" value="GHC53736.1"/>
    <property type="molecule type" value="Genomic_DNA"/>
</dbReference>
<name>A0A918TKV3_9RHOB</name>
<evidence type="ECO:0000256" key="4">
    <source>
        <dbReference type="ARBA" id="ARBA00022723"/>
    </source>
</evidence>
<proteinExistence type="inferred from homology"/>
<dbReference type="RefSeq" id="WP_189411075.1">
    <property type="nucleotide sequence ID" value="NZ_BMYJ01000004.1"/>
</dbReference>
<dbReference type="SUPFAM" id="SSF56672">
    <property type="entry name" value="DNA/RNA polymerases"/>
    <property type="match status" value="1"/>
</dbReference>
<sequence>MLSLHVLLPLAHRLANQPWDQPLLAACLRSYLPPPLNRQANRLANRLIKDFPGTTAPDAQQIAKALGQTTTAARLATLARQQTRPPSPDLNPPHFRPNPALHIPAIPVMETIPDLAFWLGLTEDQLTRFADLRGLSARSHPEFGSHYRQHLIPKSDGTLRLIEEPRPFLKRLQRRILTGLLNHVPPHPAAHGFRPGHSVLTAARAHAGEQIVLRFDLRHFFASITIARVYGLFRTMGYPATIARPLAGLTTAITPTEVHKTPHLAGAELFAARHLPQGAPTSPALANLAAWFLDLRLAGLARSVNAQYTRYADDLTFSGDRRIAPVLLDALPHIITETGFRLNLSKTRIMPAHQRQTVTGLTVNRHLNLPRDQYDRLKATIHHLTCPDDPRRQDPAFLAQLSGRITWAEQANPHRGAKLREALAAALERLPPPPISPI</sequence>
<accession>A0A918TKV3</accession>
<evidence type="ECO:0000256" key="3">
    <source>
        <dbReference type="ARBA" id="ARBA00022695"/>
    </source>
</evidence>
<dbReference type="GO" id="GO:0003964">
    <property type="term" value="F:RNA-directed DNA polymerase activity"/>
    <property type="evidence" value="ECO:0007669"/>
    <property type="project" value="UniProtKB-KW"/>
</dbReference>
<evidence type="ECO:0000256" key="7">
    <source>
        <dbReference type="ARBA" id="ARBA00023118"/>
    </source>
</evidence>
<comment type="catalytic activity">
    <reaction evidence="9">
        <text>DNA(n) + a 2'-deoxyribonucleoside 5'-triphosphate = DNA(n+1) + diphosphate</text>
        <dbReference type="Rhea" id="RHEA:22508"/>
        <dbReference type="Rhea" id="RHEA-COMP:17339"/>
        <dbReference type="Rhea" id="RHEA-COMP:17340"/>
        <dbReference type="ChEBI" id="CHEBI:33019"/>
        <dbReference type="ChEBI" id="CHEBI:61560"/>
        <dbReference type="ChEBI" id="CHEBI:173112"/>
        <dbReference type="EC" id="2.7.7.49"/>
    </reaction>
</comment>
<reference evidence="11" key="2">
    <citation type="submission" date="2020-09" db="EMBL/GenBank/DDBJ databases">
        <authorList>
            <person name="Sun Q."/>
            <person name="Kim S."/>
        </authorList>
    </citation>
    <scope>NUCLEOTIDE SEQUENCE</scope>
    <source>
        <strain evidence="11">KCTC 23310</strain>
    </source>
</reference>
<dbReference type="Pfam" id="PF00078">
    <property type="entry name" value="RVT_1"/>
    <property type="match status" value="1"/>
</dbReference>
<gene>
    <name evidence="11" type="ORF">GCM10007315_15620</name>
</gene>
<dbReference type="EC" id="2.7.7.49" evidence="1"/>
<keyword evidence="4" id="KW-0479">Metal-binding</keyword>
<dbReference type="PANTHER" id="PTHR34047">
    <property type="entry name" value="NUCLEAR INTRON MATURASE 1, MITOCHONDRIAL-RELATED"/>
    <property type="match status" value="1"/>
</dbReference>
<dbReference type="PROSITE" id="PS50878">
    <property type="entry name" value="RT_POL"/>
    <property type="match status" value="1"/>
</dbReference>
<evidence type="ECO:0000313" key="11">
    <source>
        <dbReference type="EMBL" id="GHC53736.1"/>
    </source>
</evidence>
<evidence type="ECO:0000256" key="1">
    <source>
        <dbReference type="ARBA" id="ARBA00012493"/>
    </source>
</evidence>
<evidence type="ECO:0000256" key="8">
    <source>
        <dbReference type="ARBA" id="ARBA00034120"/>
    </source>
</evidence>
<evidence type="ECO:0000259" key="10">
    <source>
        <dbReference type="PROSITE" id="PS50878"/>
    </source>
</evidence>
<dbReference type="PANTHER" id="PTHR34047:SF7">
    <property type="entry name" value="RNA-DIRECTED DNA POLYMERASE"/>
    <property type="match status" value="1"/>
</dbReference>
<evidence type="ECO:0000256" key="5">
    <source>
        <dbReference type="ARBA" id="ARBA00022842"/>
    </source>
</evidence>
<dbReference type="InterPro" id="IPR000477">
    <property type="entry name" value="RT_dom"/>
</dbReference>
<evidence type="ECO:0000256" key="6">
    <source>
        <dbReference type="ARBA" id="ARBA00022918"/>
    </source>
</evidence>
<comment type="caution">
    <text evidence="11">The sequence shown here is derived from an EMBL/GenBank/DDBJ whole genome shotgun (WGS) entry which is preliminary data.</text>
</comment>
<dbReference type="GO" id="GO:0046872">
    <property type="term" value="F:metal ion binding"/>
    <property type="evidence" value="ECO:0007669"/>
    <property type="project" value="UniProtKB-KW"/>
</dbReference>
<evidence type="ECO:0000256" key="9">
    <source>
        <dbReference type="ARBA" id="ARBA00048173"/>
    </source>
</evidence>
<dbReference type="InterPro" id="IPR043502">
    <property type="entry name" value="DNA/RNA_pol_sf"/>
</dbReference>
<comment type="similarity">
    <text evidence="8">Belongs to the bacterial reverse transcriptase family.</text>
</comment>
<keyword evidence="3" id="KW-0548">Nucleotidyltransferase</keyword>
<dbReference type="AlphaFoldDB" id="A0A918TKV3"/>
<dbReference type="GO" id="GO:0051607">
    <property type="term" value="P:defense response to virus"/>
    <property type="evidence" value="ECO:0007669"/>
    <property type="project" value="UniProtKB-KW"/>
</dbReference>
<evidence type="ECO:0000313" key="12">
    <source>
        <dbReference type="Proteomes" id="UP000638981"/>
    </source>
</evidence>
<keyword evidence="2" id="KW-0808">Transferase</keyword>
<keyword evidence="5" id="KW-0460">Magnesium</keyword>
<feature type="domain" description="Reverse transcriptase" evidence="10">
    <location>
        <begin position="133"/>
        <end position="363"/>
    </location>
</feature>
<dbReference type="GO" id="GO:0003723">
    <property type="term" value="F:RNA binding"/>
    <property type="evidence" value="ECO:0007669"/>
    <property type="project" value="InterPro"/>
</dbReference>
<keyword evidence="7" id="KW-0051">Antiviral defense</keyword>
<dbReference type="PRINTS" id="PR00866">
    <property type="entry name" value="RNADNAPOLMS"/>
</dbReference>
<organism evidence="11 12">
    <name type="scientific">Neogemmobacter tilapiae</name>
    <dbReference type="NCBI Taxonomy" id="875041"/>
    <lineage>
        <taxon>Bacteria</taxon>
        <taxon>Pseudomonadati</taxon>
        <taxon>Pseudomonadota</taxon>
        <taxon>Alphaproteobacteria</taxon>
        <taxon>Rhodobacterales</taxon>
        <taxon>Paracoccaceae</taxon>
        <taxon>Neogemmobacter</taxon>
    </lineage>
</organism>
<dbReference type="CDD" id="cd03487">
    <property type="entry name" value="RT_Bac_retron_II"/>
    <property type="match status" value="1"/>
</dbReference>
<keyword evidence="12" id="KW-1185">Reference proteome</keyword>
<dbReference type="InterPro" id="IPR000123">
    <property type="entry name" value="Reverse_transcriptase_msDNA"/>
</dbReference>
<reference evidence="11" key="1">
    <citation type="journal article" date="2014" name="Int. J. Syst. Evol. Microbiol.">
        <title>Complete genome sequence of Corynebacterium casei LMG S-19264T (=DSM 44701T), isolated from a smear-ripened cheese.</title>
        <authorList>
            <consortium name="US DOE Joint Genome Institute (JGI-PGF)"/>
            <person name="Walter F."/>
            <person name="Albersmeier A."/>
            <person name="Kalinowski J."/>
            <person name="Ruckert C."/>
        </authorList>
    </citation>
    <scope>NUCLEOTIDE SEQUENCE</scope>
    <source>
        <strain evidence="11">KCTC 23310</strain>
    </source>
</reference>